<organism evidence="1 2">
    <name type="scientific">Mediterraneibacter gnavus</name>
    <name type="common">Ruminococcus gnavus</name>
    <dbReference type="NCBI Taxonomy" id="33038"/>
    <lineage>
        <taxon>Bacteria</taxon>
        <taxon>Bacillati</taxon>
        <taxon>Bacillota</taxon>
        <taxon>Clostridia</taxon>
        <taxon>Lachnospirales</taxon>
        <taxon>Lachnospiraceae</taxon>
        <taxon>Mediterraneibacter</taxon>
    </lineage>
</organism>
<comment type="caution">
    <text evidence="1">The sequence shown here is derived from an EMBL/GenBank/DDBJ whole genome shotgun (WGS) entry which is preliminary data.</text>
</comment>
<dbReference type="EMBL" id="JAQMLA010000015">
    <property type="protein sequence ID" value="MDB8686429.1"/>
    <property type="molecule type" value="Genomic_DNA"/>
</dbReference>
<sequence>MYFTKMSEEYFSAVIDLEKQSYPEEMRMGMEGLKEEATQPEFFYYSVAGFSKGELVCYIIAYIPQIYAEYHSKQIYIADVNCPDFQYLPRLLLFFFQQCEKWNRNKKLFHAEMRSTSYHLLDSIDKCKKRGIKIIEDHILHKYYDNGKMLIM</sequence>
<dbReference type="AlphaFoldDB" id="A0AAW6DBW3"/>
<reference evidence="1" key="1">
    <citation type="submission" date="2023-01" db="EMBL/GenBank/DDBJ databases">
        <title>Human gut microbiome strain richness.</title>
        <authorList>
            <person name="Chen-Liaw A."/>
        </authorList>
    </citation>
    <scope>NUCLEOTIDE SEQUENCE</scope>
    <source>
        <strain evidence="1">RTP21484st1_H11_RTP21484_190118</strain>
    </source>
</reference>
<evidence type="ECO:0000313" key="2">
    <source>
        <dbReference type="Proteomes" id="UP001212160"/>
    </source>
</evidence>
<gene>
    <name evidence="1" type="ORF">PNW85_07055</name>
</gene>
<protein>
    <submittedName>
        <fullName evidence="1">Uncharacterized protein</fullName>
    </submittedName>
</protein>
<name>A0AAW6DBW3_MEDGN</name>
<dbReference type="RefSeq" id="WP_272107795.1">
    <property type="nucleotide sequence ID" value="NZ_JAQMLA010000015.1"/>
</dbReference>
<dbReference type="Proteomes" id="UP001212160">
    <property type="component" value="Unassembled WGS sequence"/>
</dbReference>
<evidence type="ECO:0000313" key="1">
    <source>
        <dbReference type="EMBL" id="MDB8686429.1"/>
    </source>
</evidence>
<proteinExistence type="predicted"/>
<accession>A0AAW6DBW3</accession>